<feature type="coiled-coil region" evidence="6">
    <location>
        <begin position="899"/>
        <end position="947"/>
    </location>
</feature>
<dbReference type="Proteomes" id="UP001151516">
    <property type="component" value="Unassembled WGS sequence"/>
</dbReference>
<dbReference type="GO" id="GO:0007018">
    <property type="term" value="P:microtubule-based movement"/>
    <property type="evidence" value="ECO:0007669"/>
    <property type="project" value="InterPro"/>
</dbReference>
<feature type="coiled-coil region" evidence="6">
    <location>
        <begin position="627"/>
        <end position="654"/>
    </location>
</feature>
<comment type="similarity">
    <text evidence="5">Belongs to the TRAFAC class myosin-kinesin ATPase superfamily. Kinesin family.</text>
</comment>
<accession>A0A9W8L238</accession>
<feature type="binding site" evidence="5">
    <location>
        <begin position="93"/>
        <end position="100"/>
    </location>
    <ligand>
        <name>ATP</name>
        <dbReference type="ChEBI" id="CHEBI:30616"/>
    </ligand>
</feature>
<dbReference type="EMBL" id="JANBTX010000347">
    <property type="protein sequence ID" value="KAJ2682914.1"/>
    <property type="molecule type" value="Genomic_DNA"/>
</dbReference>
<feature type="region of interest" description="Disordered" evidence="7">
    <location>
        <begin position="1328"/>
        <end position="1349"/>
    </location>
</feature>
<dbReference type="Gene3D" id="3.40.850.10">
    <property type="entry name" value="Kinesin motor domain"/>
    <property type="match status" value="1"/>
</dbReference>
<evidence type="ECO:0000256" key="1">
    <source>
        <dbReference type="ARBA" id="ARBA00022741"/>
    </source>
</evidence>
<dbReference type="GO" id="GO:0008017">
    <property type="term" value="F:microtubule binding"/>
    <property type="evidence" value="ECO:0007669"/>
    <property type="project" value="InterPro"/>
</dbReference>
<comment type="caution">
    <text evidence="9">The sequence shown here is derived from an EMBL/GenBank/DDBJ whole genome shotgun (WGS) entry which is preliminary data.</text>
</comment>
<keyword evidence="1 5" id="KW-0547">Nucleotide-binding</keyword>
<feature type="region of interest" description="Disordered" evidence="7">
    <location>
        <begin position="509"/>
        <end position="530"/>
    </location>
</feature>
<evidence type="ECO:0000313" key="10">
    <source>
        <dbReference type="Proteomes" id="UP001151516"/>
    </source>
</evidence>
<name>A0A9W8L238_9FUNG</name>
<dbReference type="SUPFAM" id="SSF57997">
    <property type="entry name" value="Tropomyosin"/>
    <property type="match status" value="1"/>
</dbReference>
<feature type="coiled-coil region" evidence="6">
    <location>
        <begin position="690"/>
        <end position="873"/>
    </location>
</feature>
<reference evidence="9" key="1">
    <citation type="submission" date="2022-07" db="EMBL/GenBank/DDBJ databases">
        <title>Phylogenomic reconstructions and comparative analyses of Kickxellomycotina fungi.</title>
        <authorList>
            <person name="Reynolds N.K."/>
            <person name="Stajich J.E."/>
            <person name="Barry K."/>
            <person name="Grigoriev I.V."/>
            <person name="Crous P."/>
            <person name="Smith M.E."/>
        </authorList>
    </citation>
    <scope>NUCLEOTIDE SEQUENCE</scope>
    <source>
        <strain evidence="9">CBS 109367</strain>
    </source>
</reference>
<keyword evidence="3 6" id="KW-0175">Coiled coil</keyword>
<evidence type="ECO:0000256" key="5">
    <source>
        <dbReference type="PROSITE-ProRule" id="PRU00283"/>
    </source>
</evidence>
<dbReference type="PANTHER" id="PTHR47968">
    <property type="entry name" value="CENTROMERE PROTEIN E"/>
    <property type="match status" value="1"/>
</dbReference>
<dbReference type="PRINTS" id="PR00380">
    <property type="entry name" value="KINESINHEAVY"/>
</dbReference>
<dbReference type="InterPro" id="IPR036961">
    <property type="entry name" value="Kinesin_motor_dom_sf"/>
</dbReference>
<evidence type="ECO:0000256" key="2">
    <source>
        <dbReference type="ARBA" id="ARBA00022840"/>
    </source>
</evidence>
<keyword evidence="2 5" id="KW-0067">ATP-binding</keyword>
<sequence>MEDHINVAIRVRPLNQRERSSTASTLGQTPWQVHRDSITQLLHADGRICSGNTFTFDKVFDQRDTTLTVYNDIVKEIVASSMRGFNGTIFAYGQTSSGKTHTMYGSGTELGIIKLAVRNMFDIADNDSSREYLIRVSFLEIYNEILRDLLEPSKTNLKIHENTKREIYVGDLTQQVVSNADEVEIILRKGDRNRQVAGTNMNERSSRSHTIFSIIVESREAADPATASASDSDGRDSGIHLNGSQRLSTGSGFGSGEFAGAVMVSSLNLVDLAGSERVGQTGAEGQRLKEGSHINKSLHALGNVIVRLADDGGDRGHIPYRDSKLTRILQPSLGGNAKTLIICTITPSPDYIEEAVSTLKFASRAKTIQNKPEVNEEVRGNTLLWRIERDSKLELERKMVDVERKMAEAEHEKKELEDQRETLMRKMWKMQKEYKALELSVSKAASDNASTGPAGETRRQTWHVGPLRTLSDGTPALNRTSLSHSADGIGGLAIAMDVDEDPIDEAVTVRSRSRAGPNGNSDHPADDRNKDLELRNKSLELQNTDMQTKCDEASKRTQDMNRELERITRDYTMLLSELGQLAKAANIPPSPAKNALSTEPREVADMRRRVRELLAALSESRKHVIKIRSQRSEAEFLEMEKQATQEALTQRETELSASQLLVEELRNQLFKTLKSLDLAEESRLGCEKQLAEAVDAKTEAQRECRSTRAKMEQERLGLTSALRNHKEKAAATESRLETANAALQARLEEHRQQLAKGEEGERQRARTALDKAEADMADKQGEVDALSRDLGASRQKVSELELALVENTAALSTARGAYLEAKVKAQEAEAEKAKAVAGSAELTEAAKQLESELANADTAVSELRKQVGSLEAAAIEAAVDRLSLQTKVDHYSQVVSELKAGARASIDAAQHEIDGLRQELEARVAELDAKTADINSLRQKLEASQLADADAASTRQKLRDAEEALTLRNGELDIARAALDELNAMSALDKEKLRKSVDDFRNTMEHISALTTQFEKSEHEHASVLAERDSRLAMLQGLEGKAVERADQLKEQLASAEARLSSTQAKLVQKQACLDAEVSHKAELLRQVEANAATMQEQQADLARLQSDVDDKARMLSESECQNNLLVRKVDGDIAAAKARYFELQEGLDRAALTYREDTAKLEARVQDEQNRVSELQQATADGEHAEAELRQQLDTAAAANEKASKELQELKDHATKVLADYSQALSNANQMQARAETTERATEETRQELQAQVDDLRARNSQTHDEIARLQQACDVLTGDVRRHKDLAESSAASADRSQKMLMDAENTAGTRITALQAQLDAVTAERDGLKQEAADKNAQLGDTASEHDKLRSELDALRLERTSLLEKHANLSSLTLSLSASVESANAKCNEALAQCDEQRDRAESYAAELKDLQSTSEGCASKLATVSKAHDALESRAADLKQALDRKVAECARLSTQIGDEIEMRHASTERLDAIQVELKAATTTEKQLRHRIGVLEADLRKQHDAQSQLRESISGIQAGHASANKVAAERIESLEADHVGLRRQLFAMHTKCDTLEKELEGSRAAANGALLANGVLSDESQKLRADYEALVDGSKSRQADLEQAIADLRSEMDGKSDEIRDLEAALACANTDLEAAKTEIGGRSDEIRDLEDALAGANSSLEAAKTEVGGKHQKIRDLEAALKVANSNLEAAKTDVSDATRSSVEELESQVTASESRAAELEATIATMRAEIERRAELEESASSEHTSLAEATAVIERLSEERDQAYQSIDTLKAMMTELADIKDAEYAEIEEKLAQQTERLQITTNELSEKDKLVKQLEGRAAEHLSRAVAAEADMDKALVQNSLEIKNLTAERDGMEAKLGKALLAWEQLEARVKESNAKGDRLESELERHKIAMADLQERLDQATASLADADAGTTAAKQELRDLVSSVSAELVAVAKSLSALPGCAQVADTEATSHQVLLAAIKEMAAIASTRTEASDSAPSDGDIARLQALNEKLEKKVAKLRDVYTADMTKLHADEEKHRQQAESLAKELANAVLLKEAADAELARIRGDLEAQCRRRMELEAMVAQQESAHHGSPTAKPKARLASQRTPMAHESRRAYLVSPPDATLSPISLSTLNSRMGAPEDQPQKSCPPRKRTALGPDACANGVEPAAKAEPVRARSSYGDRHRMRRNQQAPRPVGLEEQATEQCVQQ</sequence>
<feature type="domain" description="Kinesin motor" evidence="8">
    <location>
        <begin position="4"/>
        <end position="368"/>
    </location>
</feature>
<dbReference type="CDD" id="cd01374">
    <property type="entry name" value="KISc_CENP_E"/>
    <property type="match status" value="1"/>
</dbReference>
<dbReference type="PANTHER" id="PTHR47968:SF75">
    <property type="entry name" value="CENTROMERE-ASSOCIATED PROTEIN E"/>
    <property type="match status" value="1"/>
</dbReference>
<dbReference type="GO" id="GO:0005524">
    <property type="term" value="F:ATP binding"/>
    <property type="evidence" value="ECO:0007669"/>
    <property type="project" value="UniProtKB-UniRule"/>
</dbReference>
<evidence type="ECO:0000256" key="3">
    <source>
        <dbReference type="ARBA" id="ARBA00023054"/>
    </source>
</evidence>
<dbReference type="OrthoDB" id="3176171at2759"/>
<evidence type="ECO:0000256" key="6">
    <source>
        <dbReference type="SAM" id="Coils"/>
    </source>
</evidence>
<evidence type="ECO:0000256" key="7">
    <source>
        <dbReference type="SAM" id="MobiDB-lite"/>
    </source>
</evidence>
<proteinExistence type="inferred from homology"/>
<evidence type="ECO:0000313" key="9">
    <source>
        <dbReference type="EMBL" id="KAJ2682914.1"/>
    </source>
</evidence>
<dbReference type="SMART" id="SM00129">
    <property type="entry name" value="KISc"/>
    <property type="match status" value="1"/>
</dbReference>
<keyword evidence="4 5" id="KW-0505">Motor protein</keyword>
<evidence type="ECO:0000256" key="4">
    <source>
        <dbReference type="ARBA" id="ARBA00023175"/>
    </source>
</evidence>
<keyword evidence="10" id="KW-1185">Reference proteome</keyword>
<dbReference type="PROSITE" id="PS00411">
    <property type="entry name" value="KINESIN_MOTOR_1"/>
    <property type="match status" value="1"/>
</dbReference>
<dbReference type="GO" id="GO:0003777">
    <property type="term" value="F:microtubule motor activity"/>
    <property type="evidence" value="ECO:0007669"/>
    <property type="project" value="InterPro"/>
</dbReference>
<feature type="coiled-coil region" evidence="6">
    <location>
        <begin position="1595"/>
        <end position="1921"/>
    </location>
</feature>
<dbReference type="InterPro" id="IPR027417">
    <property type="entry name" value="P-loop_NTPase"/>
</dbReference>
<feature type="coiled-coil region" evidence="6">
    <location>
        <begin position="1039"/>
        <end position="1115"/>
    </location>
</feature>
<feature type="compositionally biased region" description="Polar residues" evidence="7">
    <location>
        <begin position="2119"/>
        <end position="2128"/>
    </location>
</feature>
<dbReference type="InterPro" id="IPR027640">
    <property type="entry name" value="Kinesin-like_fam"/>
</dbReference>
<dbReference type="Pfam" id="PF00225">
    <property type="entry name" value="Kinesin"/>
    <property type="match status" value="1"/>
</dbReference>
<evidence type="ECO:0000259" key="8">
    <source>
        <dbReference type="PROSITE" id="PS50067"/>
    </source>
</evidence>
<feature type="coiled-coil region" evidence="6">
    <location>
        <begin position="1159"/>
        <end position="1274"/>
    </location>
</feature>
<dbReference type="InterPro" id="IPR019821">
    <property type="entry name" value="Kinesin_motor_CS"/>
</dbReference>
<dbReference type="PROSITE" id="PS50067">
    <property type="entry name" value="KINESIN_MOTOR_2"/>
    <property type="match status" value="1"/>
</dbReference>
<dbReference type="SUPFAM" id="SSF52540">
    <property type="entry name" value="P-loop containing nucleoside triphosphate hydrolases"/>
    <property type="match status" value="1"/>
</dbReference>
<dbReference type="Gene3D" id="1.10.287.1490">
    <property type="match status" value="2"/>
</dbReference>
<dbReference type="FunFam" id="3.40.850.10:FF:000170">
    <property type="entry name" value="Kinesin-like protein"/>
    <property type="match status" value="1"/>
</dbReference>
<dbReference type="InterPro" id="IPR001752">
    <property type="entry name" value="Kinesin_motor_dom"/>
</dbReference>
<feature type="compositionally biased region" description="Basic and acidic residues" evidence="7">
    <location>
        <begin position="1328"/>
        <end position="1337"/>
    </location>
</feature>
<gene>
    <name evidence="9" type="ORF">IWW39_005779</name>
</gene>
<protein>
    <recommendedName>
        <fullName evidence="8">Kinesin motor domain-containing protein</fullName>
    </recommendedName>
</protein>
<feature type="coiled-coil region" evidence="6">
    <location>
        <begin position="392"/>
        <end position="433"/>
    </location>
</feature>
<feature type="compositionally biased region" description="Basic and acidic residues" evidence="7">
    <location>
        <begin position="2165"/>
        <end position="2176"/>
    </location>
</feature>
<organism evidence="9 10">
    <name type="scientific">Coemansia spiralis</name>
    <dbReference type="NCBI Taxonomy" id="417178"/>
    <lineage>
        <taxon>Eukaryota</taxon>
        <taxon>Fungi</taxon>
        <taxon>Fungi incertae sedis</taxon>
        <taxon>Zoopagomycota</taxon>
        <taxon>Kickxellomycotina</taxon>
        <taxon>Kickxellomycetes</taxon>
        <taxon>Kickxellales</taxon>
        <taxon>Kickxellaceae</taxon>
        <taxon>Coemansia</taxon>
    </lineage>
</organism>
<feature type="coiled-coil region" evidence="6">
    <location>
        <begin position="1994"/>
        <end position="2043"/>
    </location>
</feature>
<feature type="region of interest" description="Disordered" evidence="7">
    <location>
        <begin position="222"/>
        <end position="248"/>
    </location>
</feature>
<feature type="region of interest" description="Disordered" evidence="7">
    <location>
        <begin position="2074"/>
        <end position="2202"/>
    </location>
</feature>